<comment type="caution">
    <text evidence="1">The sequence shown here is derived from an EMBL/GenBank/DDBJ whole genome shotgun (WGS) entry which is preliminary data.</text>
</comment>
<organism evidence="1 2">
    <name type="scientific">Listeria booriae</name>
    <dbReference type="NCBI Taxonomy" id="1552123"/>
    <lineage>
        <taxon>Bacteria</taxon>
        <taxon>Bacillati</taxon>
        <taxon>Bacillota</taxon>
        <taxon>Bacilli</taxon>
        <taxon>Bacillales</taxon>
        <taxon>Listeriaceae</taxon>
        <taxon>Listeria</taxon>
    </lineage>
</organism>
<evidence type="ECO:0000313" key="2">
    <source>
        <dbReference type="Proteomes" id="UP000546806"/>
    </source>
</evidence>
<accession>A0A842CZU8</accession>
<gene>
    <name evidence="1" type="ORF">HCA78_12635</name>
</gene>
<dbReference type="RefSeq" id="WP_185533633.1">
    <property type="nucleotide sequence ID" value="NZ_JAARWW010000005.1"/>
</dbReference>
<dbReference type="Proteomes" id="UP000546806">
    <property type="component" value="Unassembled WGS sequence"/>
</dbReference>
<evidence type="ECO:0000313" key="1">
    <source>
        <dbReference type="EMBL" id="MBC2004623.1"/>
    </source>
</evidence>
<dbReference type="AlphaFoldDB" id="A0A842CZU8"/>
<sequence length="147" mass="16907">MTEQETKTSAAKLAANARWAKKNKETAYFNRDKSTAKSFINKKADEANLIELRGLIDARLAEMEEMKMEKVFFRNVNSGEVLSEKDYNALIDREAESMWDAMKDDDYEKEALGITNFAEFKAYLIRNGDSDFVQCNEDGSDIDWANY</sequence>
<dbReference type="EMBL" id="JAARWW010000005">
    <property type="protein sequence ID" value="MBC2004623.1"/>
    <property type="molecule type" value="Genomic_DNA"/>
</dbReference>
<protein>
    <submittedName>
        <fullName evidence="1">Uncharacterized protein</fullName>
    </submittedName>
</protein>
<proteinExistence type="predicted"/>
<name>A0A842CZU8_9LIST</name>
<reference evidence="1 2" key="1">
    <citation type="submission" date="2020-03" db="EMBL/GenBank/DDBJ databases">
        <title>Soil Listeria distribution.</title>
        <authorList>
            <person name="Liao J."/>
            <person name="Wiedmann M."/>
        </authorList>
    </citation>
    <scope>NUCLEOTIDE SEQUENCE [LARGE SCALE GENOMIC DNA]</scope>
    <source>
        <strain evidence="1 2">FSL L7-0435</strain>
    </source>
</reference>